<name>A0A0R0FAE9_SOYBN</name>
<feature type="transmembrane region" description="Helical" evidence="1">
    <location>
        <begin position="264"/>
        <end position="286"/>
    </location>
</feature>
<proteinExistence type="predicted"/>
<keyword evidence="1" id="KW-1133">Transmembrane helix</keyword>
<dbReference type="Proteomes" id="UP000008827">
    <property type="component" value="Chromosome 18"/>
</dbReference>
<dbReference type="AlphaFoldDB" id="A0A0R0FAE9"/>
<dbReference type="InterPro" id="IPR002013">
    <property type="entry name" value="SAC_dom"/>
</dbReference>
<protein>
    <recommendedName>
        <fullName evidence="2">SAC domain-containing protein</fullName>
    </recommendedName>
</protein>
<reference evidence="4" key="2">
    <citation type="submission" date="2018-02" db="UniProtKB">
        <authorList>
            <consortium name="EnsemblPlants"/>
        </authorList>
    </citation>
    <scope>IDENTIFICATION</scope>
    <source>
        <strain evidence="4">Williams 82</strain>
    </source>
</reference>
<sequence>MWRRVANLEGGTANFIETEQFLENEEFKFSFLQIVDLTYKPNLSVISHEEIPKIVEHHFHDLMQRYGEIVAIDLDKHGEEGQLSAAYAAEMQNQQHVSLSSFIVLDMNMIIVCTTDYGRYVPFDFHHHYGSSNFDNMKILYDQISEDFEKQRYFLIDRQGNILEEQRGLVRLNYIDSLDRTNVTQRYLAQKSLNIQLQRIELYLFYLVWAEQGDEISLEYARTHALKGDLVRYGKQTITRMIKDGVSALSRYYLNNFQDGIRQYLPVASALIIGGLTATTFTLQQASQNTQHYVSSVLCVVISVGVMAIVKANGRHLSSRPRLCGLL</sequence>
<dbReference type="PANTHER" id="PTHR45662">
    <property type="entry name" value="PHOSPHATIDYLINOSITIDE PHOSPHATASE SAC1"/>
    <property type="match status" value="1"/>
</dbReference>
<feature type="transmembrane region" description="Helical" evidence="1">
    <location>
        <begin position="292"/>
        <end position="310"/>
    </location>
</feature>
<dbReference type="PANTHER" id="PTHR45662:SF10">
    <property type="entry name" value="PHOSPHOINOSITIDE PHOSPHATASE SAC8"/>
    <property type="match status" value="1"/>
</dbReference>
<dbReference type="EnsemblPlants" id="KRH00274">
    <property type="protein sequence ID" value="KRH00274"/>
    <property type="gene ID" value="GLYMA_18G203000"/>
</dbReference>
<evidence type="ECO:0000313" key="5">
    <source>
        <dbReference type="Proteomes" id="UP000008827"/>
    </source>
</evidence>
<dbReference type="Gramene" id="KRH00274">
    <property type="protein sequence ID" value="KRH00274"/>
    <property type="gene ID" value="GLYMA_18G203000"/>
</dbReference>
<dbReference type="InParanoid" id="A0A0R0FAE9"/>
<gene>
    <name evidence="3" type="ORF">GLYMA_18G203000</name>
</gene>
<dbReference type="PROSITE" id="PS50275">
    <property type="entry name" value="SAC"/>
    <property type="match status" value="1"/>
</dbReference>
<dbReference type="GO" id="GO:0043812">
    <property type="term" value="F:phosphatidylinositol-4-phosphate phosphatase activity"/>
    <property type="evidence" value="ECO:0000318"/>
    <property type="project" value="GO_Central"/>
</dbReference>
<reference evidence="3 4" key="1">
    <citation type="journal article" date="2010" name="Nature">
        <title>Genome sequence of the palaeopolyploid soybean.</title>
        <authorList>
            <person name="Schmutz J."/>
            <person name="Cannon S.B."/>
            <person name="Schlueter J."/>
            <person name="Ma J."/>
            <person name="Mitros T."/>
            <person name="Nelson W."/>
            <person name="Hyten D.L."/>
            <person name="Song Q."/>
            <person name="Thelen J.J."/>
            <person name="Cheng J."/>
            <person name="Xu D."/>
            <person name="Hellsten U."/>
            <person name="May G.D."/>
            <person name="Yu Y."/>
            <person name="Sakurai T."/>
            <person name="Umezawa T."/>
            <person name="Bhattacharyya M.K."/>
            <person name="Sandhu D."/>
            <person name="Valliyodan B."/>
            <person name="Lindquist E."/>
            <person name="Peto M."/>
            <person name="Grant D."/>
            <person name="Shu S."/>
            <person name="Goodstein D."/>
            <person name="Barry K."/>
            <person name="Futrell-Griggs M."/>
            <person name="Abernathy B."/>
            <person name="Du J."/>
            <person name="Tian Z."/>
            <person name="Zhu L."/>
            <person name="Gill N."/>
            <person name="Joshi T."/>
            <person name="Libault M."/>
            <person name="Sethuraman A."/>
            <person name="Zhang X.-C."/>
            <person name="Shinozaki K."/>
            <person name="Nguyen H.T."/>
            <person name="Wing R.A."/>
            <person name="Cregan P."/>
            <person name="Specht J."/>
            <person name="Grimwood J."/>
            <person name="Rokhsar D."/>
            <person name="Stacey G."/>
            <person name="Shoemaker R.C."/>
            <person name="Jackson S.A."/>
        </authorList>
    </citation>
    <scope>NUCLEOTIDE SEQUENCE [LARGE SCALE GENOMIC DNA]</scope>
    <source>
        <strain evidence="4">cv. Williams 82</strain>
        <tissue evidence="3">Callus</tissue>
    </source>
</reference>
<evidence type="ECO:0000259" key="2">
    <source>
        <dbReference type="PROSITE" id="PS50275"/>
    </source>
</evidence>
<dbReference type="Pfam" id="PF02383">
    <property type="entry name" value="Syja_N"/>
    <property type="match status" value="1"/>
</dbReference>
<dbReference type="GO" id="GO:0046856">
    <property type="term" value="P:phosphatidylinositol dephosphorylation"/>
    <property type="evidence" value="ECO:0000318"/>
    <property type="project" value="GO_Central"/>
</dbReference>
<dbReference type="GO" id="GO:0005783">
    <property type="term" value="C:endoplasmic reticulum"/>
    <property type="evidence" value="ECO:0000318"/>
    <property type="project" value="GO_Central"/>
</dbReference>
<organism evidence="3">
    <name type="scientific">Glycine max</name>
    <name type="common">Soybean</name>
    <name type="synonym">Glycine hispida</name>
    <dbReference type="NCBI Taxonomy" id="3847"/>
    <lineage>
        <taxon>Eukaryota</taxon>
        <taxon>Viridiplantae</taxon>
        <taxon>Streptophyta</taxon>
        <taxon>Embryophyta</taxon>
        <taxon>Tracheophyta</taxon>
        <taxon>Spermatophyta</taxon>
        <taxon>Magnoliopsida</taxon>
        <taxon>eudicotyledons</taxon>
        <taxon>Gunneridae</taxon>
        <taxon>Pentapetalae</taxon>
        <taxon>rosids</taxon>
        <taxon>fabids</taxon>
        <taxon>Fabales</taxon>
        <taxon>Fabaceae</taxon>
        <taxon>Papilionoideae</taxon>
        <taxon>50 kb inversion clade</taxon>
        <taxon>NPAAA clade</taxon>
        <taxon>indigoferoid/millettioid clade</taxon>
        <taxon>Phaseoleae</taxon>
        <taxon>Glycine</taxon>
        <taxon>Glycine subgen. Soja</taxon>
    </lineage>
</organism>
<dbReference type="OMA" id="QSAFARC"/>
<dbReference type="EMBL" id="CM000851">
    <property type="protein sequence ID" value="KRH00274.1"/>
    <property type="molecule type" value="Genomic_DNA"/>
</dbReference>
<evidence type="ECO:0000256" key="1">
    <source>
        <dbReference type="SAM" id="Phobius"/>
    </source>
</evidence>
<evidence type="ECO:0000313" key="3">
    <source>
        <dbReference type="EMBL" id="KRH00274.1"/>
    </source>
</evidence>
<accession>A0A0R0FAE9</accession>
<keyword evidence="1" id="KW-0472">Membrane</keyword>
<evidence type="ECO:0000313" key="4">
    <source>
        <dbReference type="EnsemblPlants" id="KRH00274"/>
    </source>
</evidence>
<keyword evidence="1" id="KW-0812">Transmembrane</keyword>
<reference evidence="3" key="3">
    <citation type="submission" date="2018-07" db="EMBL/GenBank/DDBJ databases">
        <title>WGS assembly of Glycine max.</title>
        <authorList>
            <person name="Schmutz J."/>
            <person name="Cannon S."/>
            <person name="Schlueter J."/>
            <person name="Ma J."/>
            <person name="Mitros T."/>
            <person name="Nelson W."/>
            <person name="Hyten D."/>
            <person name="Song Q."/>
            <person name="Thelen J."/>
            <person name="Cheng J."/>
            <person name="Xu D."/>
            <person name="Hellsten U."/>
            <person name="May G."/>
            <person name="Yu Y."/>
            <person name="Sakurai T."/>
            <person name="Umezawa T."/>
            <person name="Bhattacharyya M."/>
            <person name="Sandhu D."/>
            <person name="Valliyodan B."/>
            <person name="Lindquist E."/>
            <person name="Peto M."/>
            <person name="Grant D."/>
            <person name="Shu S."/>
            <person name="Goodstein D."/>
            <person name="Barry K."/>
            <person name="Futrell-Griggs M."/>
            <person name="Abernathy B."/>
            <person name="Du J."/>
            <person name="Tian Z."/>
            <person name="Zhu L."/>
            <person name="Gill N."/>
            <person name="Joshi T."/>
            <person name="Libault M."/>
            <person name="Sethuraman A."/>
            <person name="Zhang X."/>
            <person name="Shinozaki K."/>
            <person name="Nguyen H."/>
            <person name="Wing R."/>
            <person name="Cregan P."/>
            <person name="Specht J."/>
            <person name="Grimwood J."/>
            <person name="Rokhsar D."/>
            <person name="Stacey G."/>
            <person name="Shoemaker R."/>
            <person name="Jackson S."/>
        </authorList>
    </citation>
    <scope>NUCLEOTIDE SEQUENCE</scope>
    <source>
        <tissue evidence="3">Callus</tissue>
    </source>
</reference>
<dbReference type="STRING" id="3847.A0A0R0FAE9"/>
<keyword evidence="5" id="KW-1185">Reference proteome</keyword>
<feature type="domain" description="SAC" evidence="2">
    <location>
        <begin position="1"/>
        <end position="222"/>
    </location>
</feature>